<protein>
    <submittedName>
        <fullName evidence="1">Uncharacterized protein</fullName>
    </submittedName>
</protein>
<gene>
    <name evidence="1" type="ORF">BSTOLATCC_MIC16718</name>
</gene>
<evidence type="ECO:0000313" key="2">
    <source>
        <dbReference type="Proteomes" id="UP001162131"/>
    </source>
</evidence>
<accession>A0AAU9IP67</accession>
<name>A0AAU9IP67_9CILI</name>
<proteinExistence type="predicted"/>
<dbReference type="EMBL" id="CAJZBQ010000016">
    <property type="protein sequence ID" value="CAG9316610.1"/>
    <property type="molecule type" value="Genomic_DNA"/>
</dbReference>
<dbReference type="AlphaFoldDB" id="A0AAU9IP67"/>
<organism evidence="1 2">
    <name type="scientific">Blepharisma stoltei</name>
    <dbReference type="NCBI Taxonomy" id="1481888"/>
    <lineage>
        <taxon>Eukaryota</taxon>
        <taxon>Sar</taxon>
        <taxon>Alveolata</taxon>
        <taxon>Ciliophora</taxon>
        <taxon>Postciliodesmatophora</taxon>
        <taxon>Heterotrichea</taxon>
        <taxon>Heterotrichida</taxon>
        <taxon>Blepharismidae</taxon>
        <taxon>Blepharisma</taxon>
    </lineage>
</organism>
<comment type="caution">
    <text evidence="1">The sequence shown here is derived from an EMBL/GenBank/DDBJ whole genome shotgun (WGS) entry which is preliminary data.</text>
</comment>
<reference evidence="1" key="1">
    <citation type="submission" date="2021-09" db="EMBL/GenBank/DDBJ databases">
        <authorList>
            <consortium name="AG Swart"/>
            <person name="Singh M."/>
            <person name="Singh A."/>
            <person name="Seah K."/>
            <person name="Emmerich C."/>
        </authorList>
    </citation>
    <scope>NUCLEOTIDE SEQUENCE</scope>
    <source>
        <strain evidence="1">ATCC30299</strain>
    </source>
</reference>
<evidence type="ECO:0000313" key="1">
    <source>
        <dbReference type="EMBL" id="CAG9316610.1"/>
    </source>
</evidence>
<dbReference type="Proteomes" id="UP001162131">
    <property type="component" value="Unassembled WGS sequence"/>
</dbReference>
<sequence>MKEMNNNVKKHPRNDLLWETIRTSSKTISDMDFRLLLISSYIEDLETIDERIEGLVSLTNVFTASCFDYLAEIYPDKCRILIREDTIELLIFPSLNLFVYLILDRLTLQLTIKWVKKTNEPNNDESKFITDLVNRILHWLWIHMTRNN</sequence>
<keyword evidence="2" id="KW-1185">Reference proteome</keyword>